<comment type="similarity">
    <text evidence="2">Belongs to the GMC oxidoreductase family.</text>
</comment>
<dbReference type="Pfam" id="PF05199">
    <property type="entry name" value="GMC_oxred_C"/>
    <property type="match status" value="1"/>
</dbReference>
<dbReference type="SUPFAM" id="SSF54373">
    <property type="entry name" value="FAD-linked reductases, C-terminal domain"/>
    <property type="match status" value="1"/>
</dbReference>
<organism evidence="4 5">
    <name type="scientific">Mycena belliarum</name>
    <dbReference type="NCBI Taxonomy" id="1033014"/>
    <lineage>
        <taxon>Eukaryota</taxon>
        <taxon>Fungi</taxon>
        <taxon>Dikarya</taxon>
        <taxon>Basidiomycota</taxon>
        <taxon>Agaricomycotina</taxon>
        <taxon>Agaricomycetes</taxon>
        <taxon>Agaricomycetidae</taxon>
        <taxon>Agaricales</taxon>
        <taxon>Marasmiineae</taxon>
        <taxon>Mycenaceae</taxon>
        <taxon>Mycena</taxon>
    </lineage>
</organism>
<comment type="cofactor">
    <cofactor evidence="1">
        <name>FAD</name>
        <dbReference type="ChEBI" id="CHEBI:57692"/>
    </cofactor>
</comment>
<evidence type="ECO:0000256" key="1">
    <source>
        <dbReference type="ARBA" id="ARBA00001974"/>
    </source>
</evidence>
<accession>A0AAD6TW94</accession>
<protein>
    <submittedName>
        <fullName evidence="4">Glucose-methanol-choline oxidoreductase</fullName>
    </submittedName>
</protein>
<reference evidence="4" key="1">
    <citation type="submission" date="2023-03" db="EMBL/GenBank/DDBJ databases">
        <title>Massive genome expansion in bonnet fungi (Mycena s.s.) driven by repeated elements and novel gene families across ecological guilds.</title>
        <authorList>
            <consortium name="Lawrence Berkeley National Laboratory"/>
            <person name="Harder C.B."/>
            <person name="Miyauchi S."/>
            <person name="Viragh M."/>
            <person name="Kuo A."/>
            <person name="Thoen E."/>
            <person name="Andreopoulos B."/>
            <person name="Lu D."/>
            <person name="Skrede I."/>
            <person name="Drula E."/>
            <person name="Henrissat B."/>
            <person name="Morin E."/>
            <person name="Kohler A."/>
            <person name="Barry K."/>
            <person name="LaButti K."/>
            <person name="Morin E."/>
            <person name="Salamov A."/>
            <person name="Lipzen A."/>
            <person name="Mereny Z."/>
            <person name="Hegedus B."/>
            <person name="Baldrian P."/>
            <person name="Stursova M."/>
            <person name="Weitz H."/>
            <person name="Taylor A."/>
            <person name="Grigoriev I.V."/>
            <person name="Nagy L.G."/>
            <person name="Martin F."/>
            <person name="Kauserud H."/>
        </authorList>
    </citation>
    <scope>NUCLEOTIDE SEQUENCE</scope>
    <source>
        <strain evidence="4">CBHHK173m</strain>
    </source>
</reference>
<dbReference type="Proteomes" id="UP001222325">
    <property type="component" value="Unassembled WGS sequence"/>
</dbReference>
<dbReference type="InterPro" id="IPR007867">
    <property type="entry name" value="GMC_OxRtase_C"/>
</dbReference>
<evidence type="ECO:0000313" key="4">
    <source>
        <dbReference type="EMBL" id="KAJ7081852.1"/>
    </source>
</evidence>
<evidence type="ECO:0000259" key="3">
    <source>
        <dbReference type="Pfam" id="PF05199"/>
    </source>
</evidence>
<dbReference type="Gene3D" id="3.50.50.60">
    <property type="entry name" value="FAD/NAD(P)-binding domain"/>
    <property type="match status" value="1"/>
</dbReference>
<dbReference type="InterPro" id="IPR036188">
    <property type="entry name" value="FAD/NAD-bd_sf"/>
</dbReference>
<dbReference type="SUPFAM" id="SSF51905">
    <property type="entry name" value="FAD/NAD(P)-binding domain"/>
    <property type="match status" value="1"/>
</dbReference>
<name>A0AAD6TW94_9AGAR</name>
<proteinExistence type="inferred from homology"/>
<evidence type="ECO:0000313" key="5">
    <source>
        <dbReference type="Proteomes" id="UP001222325"/>
    </source>
</evidence>
<dbReference type="GO" id="GO:0016614">
    <property type="term" value="F:oxidoreductase activity, acting on CH-OH group of donors"/>
    <property type="evidence" value="ECO:0007669"/>
    <property type="project" value="InterPro"/>
</dbReference>
<feature type="domain" description="Glucose-methanol-choline oxidoreductase C-terminal" evidence="3">
    <location>
        <begin position="36"/>
        <end position="173"/>
    </location>
</feature>
<keyword evidence="5" id="KW-1185">Reference proteome</keyword>
<sequence length="202" mass="22365">MIYWAPVYFPGFVHGFVDKVAAVHNALTAIILKAHPSSRGVVHLTGNHPQDALRIEKHHFEASEGQQDIAAIREAIKVARGIVDHPNITMHLAAQVFPDLDNGTNEEIEDHILEHVFVGHHACCTNPMGADDDPNAVLDGDFKVRGVENLRVVDISSWPDVPGWFVTTPTYMISEKAADVVIAAARRRSANMVNQAEQRWEL</sequence>
<dbReference type="Gene3D" id="3.30.560.10">
    <property type="entry name" value="Glucose Oxidase, domain 3"/>
    <property type="match status" value="1"/>
</dbReference>
<evidence type="ECO:0000256" key="2">
    <source>
        <dbReference type="ARBA" id="ARBA00010790"/>
    </source>
</evidence>
<dbReference type="EMBL" id="JARJCN010000048">
    <property type="protein sequence ID" value="KAJ7081852.1"/>
    <property type="molecule type" value="Genomic_DNA"/>
</dbReference>
<dbReference type="PANTHER" id="PTHR11552:SF147">
    <property type="entry name" value="CHOLINE DEHYDROGENASE, MITOCHONDRIAL"/>
    <property type="match status" value="1"/>
</dbReference>
<dbReference type="PANTHER" id="PTHR11552">
    <property type="entry name" value="GLUCOSE-METHANOL-CHOLINE GMC OXIDOREDUCTASE"/>
    <property type="match status" value="1"/>
</dbReference>
<comment type="caution">
    <text evidence="4">The sequence shown here is derived from an EMBL/GenBank/DDBJ whole genome shotgun (WGS) entry which is preliminary data.</text>
</comment>
<dbReference type="AlphaFoldDB" id="A0AAD6TW94"/>
<dbReference type="GO" id="GO:0050660">
    <property type="term" value="F:flavin adenine dinucleotide binding"/>
    <property type="evidence" value="ECO:0007669"/>
    <property type="project" value="InterPro"/>
</dbReference>
<gene>
    <name evidence="4" type="ORF">B0H15DRAFT_912669</name>
</gene>
<dbReference type="InterPro" id="IPR012132">
    <property type="entry name" value="GMC_OxRdtase"/>
</dbReference>